<evidence type="ECO:0000313" key="3">
    <source>
        <dbReference type="Proteomes" id="UP000270185"/>
    </source>
</evidence>
<feature type="transmembrane region" description="Helical" evidence="1">
    <location>
        <begin position="12"/>
        <end position="34"/>
    </location>
</feature>
<gene>
    <name evidence="2" type="ORF">EIB73_04190</name>
</gene>
<organism evidence="2 3">
    <name type="scientific">Kaistella carnis</name>
    <dbReference type="NCBI Taxonomy" id="1241979"/>
    <lineage>
        <taxon>Bacteria</taxon>
        <taxon>Pseudomonadati</taxon>
        <taxon>Bacteroidota</taxon>
        <taxon>Flavobacteriia</taxon>
        <taxon>Flavobacteriales</taxon>
        <taxon>Weeksellaceae</taxon>
        <taxon>Chryseobacterium group</taxon>
        <taxon>Kaistella</taxon>
    </lineage>
</organism>
<evidence type="ECO:0000256" key="1">
    <source>
        <dbReference type="SAM" id="Phobius"/>
    </source>
</evidence>
<keyword evidence="3" id="KW-1185">Reference proteome</keyword>
<keyword evidence="1" id="KW-0812">Transmembrane</keyword>
<evidence type="ECO:0000313" key="2">
    <source>
        <dbReference type="EMBL" id="AZI32431.1"/>
    </source>
</evidence>
<dbReference type="RefSeq" id="WP_125022922.1">
    <property type="nucleotide sequence ID" value="NZ_CP034159.1"/>
</dbReference>
<protein>
    <submittedName>
        <fullName evidence="2">Uncharacterized protein</fullName>
    </submittedName>
</protein>
<sequence length="70" mass="7575">MKNFFELITESIGWLQIVASPFLIGIIIGALIYFPNPSSITLILGIIVAILGLFLGIMWANKALKGKGTI</sequence>
<feature type="transmembrane region" description="Helical" evidence="1">
    <location>
        <begin position="40"/>
        <end position="60"/>
    </location>
</feature>
<name>A0A3G8XUR3_9FLAO</name>
<keyword evidence="1" id="KW-0472">Membrane</keyword>
<keyword evidence="1" id="KW-1133">Transmembrane helix</keyword>
<dbReference type="KEGG" id="ccas:EIB73_04190"/>
<accession>A0A3G8XUR3</accession>
<dbReference type="Proteomes" id="UP000270185">
    <property type="component" value="Chromosome"/>
</dbReference>
<proteinExistence type="predicted"/>
<dbReference type="OrthoDB" id="1263284at2"/>
<reference evidence="3" key="1">
    <citation type="submission" date="2018-11" db="EMBL/GenBank/DDBJ databases">
        <title>Proposal to divide the Flavobacteriaceae and reorganize its genera based on Amino Acid Identity values calculated from whole genome sequences.</title>
        <authorList>
            <person name="Nicholson A.C."/>
            <person name="Gulvik C.A."/>
            <person name="Whitney A.M."/>
            <person name="Humrighouse B.W."/>
            <person name="Bell M."/>
            <person name="Holmes B."/>
            <person name="Steigerwalt A.G."/>
            <person name="Villarma A."/>
            <person name="Sheth M."/>
            <person name="Batra D."/>
            <person name="Pryor J."/>
            <person name="Bernardet J.-F."/>
            <person name="Hugo C."/>
            <person name="Kampfer P."/>
            <person name="Newman J.D."/>
            <person name="McQuiston J.R."/>
        </authorList>
    </citation>
    <scope>NUCLEOTIDE SEQUENCE [LARGE SCALE GENOMIC DNA]</scope>
    <source>
        <strain evidence="3">G0081</strain>
    </source>
</reference>
<dbReference type="AlphaFoldDB" id="A0A3G8XUR3"/>
<dbReference type="EMBL" id="CP034159">
    <property type="protein sequence ID" value="AZI32431.1"/>
    <property type="molecule type" value="Genomic_DNA"/>
</dbReference>